<organism evidence="3 4">
    <name type="scientific">Microbacterium lacus</name>
    <dbReference type="NCBI Taxonomy" id="415217"/>
    <lineage>
        <taxon>Bacteria</taxon>
        <taxon>Bacillati</taxon>
        <taxon>Actinomycetota</taxon>
        <taxon>Actinomycetes</taxon>
        <taxon>Micrococcales</taxon>
        <taxon>Microbacteriaceae</taxon>
        <taxon>Microbacterium</taxon>
    </lineage>
</organism>
<feature type="region of interest" description="Disordered" evidence="1">
    <location>
        <begin position="104"/>
        <end position="139"/>
    </location>
</feature>
<name>A0ABN2GKE0_9MICO</name>
<gene>
    <name evidence="3" type="ORF">GCM10009807_16030</name>
</gene>
<proteinExistence type="predicted"/>
<evidence type="ECO:0000313" key="4">
    <source>
        <dbReference type="Proteomes" id="UP001500596"/>
    </source>
</evidence>
<keyword evidence="4" id="KW-1185">Reference proteome</keyword>
<feature type="transmembrane region" description="Helical" evidence="2">
    <location>
        <begin position="12"/>
        <end position="32"/>
    </location>
</feature>
<dbReference type="Proteomes" id="UP001500596">
    <property type="component" value="Unassembled WGS sequence"/>
</dbReference>
<evidence type="ECO:0000313" key="3">
    <source>
        <dbReference type="EMBL" id="GAA1672716.1"/>
    </source>
</evidence>
<evidence type="ECO:0000256" key="1">
    <source>
        <dbReference type="SAM" id="MobiDB-lite"/>
    </source>
</evidence>
<keyword evidence="2" id="KW-0812">Transmembrane</keyword>
<keyword evidence="2" id="KW-1133">Transmembrane helix</keyword>
<evidence type="ECO:0000256" key="2">
    <source>
        <dbReference type="SAM" id="Phobius"/>
    </source>
</evidence>
<protein>
    <recommendedName>
        <fullName evidence="5">Dinucleotide-utilizing enzyme</fullName>
    </recommendedName>
</protein>
<dbReference type="EMBL" id="BAAAPK010000001">
    <property type="protein sequence ID" value="GAA1672716.1"/>
    <property type="molecule type" value="Genomic_DNA"/>
</dbReference>
<feature type="transmembrane region" description="Helical" evidence="2">
    <location>
        <begin position="57"/>
        <end position="82"/>
    </location>
</feature>
<comment type="caution">
    <text evidence="3">The sequence shown here is derived from an EMBL/GenBank/DDBJ whole genome shotgun (WGS) entry which is preliminary data.</text>
</comment>
<sequence>MSVRPSLIRSIPFWLLLVGSLAVVAFGAWLTVSTLGTMSTALTAGTATPVDVYVGQVWAIVGGILIATGIVGLALTLVVAVVRSFVPVTDVEIIEAMDWSADDEPVADVTPAEQPTTVAQPTIADEPVVGEPVTAEPKN</sequence>
<dbReference type="RefSeq" id="WP_344053355.1">
    <property type="nucleotide sequence ID" value="NZ_BAAAPK010000001.1"/>
</dbReference>
<evidence type="ECO:0008006" key="5">
    <source>
        <dbReference type="Google" id="ProtNLM"/>
    </source>
</evidence>
<keyword evidence="2" id="KW-0472">Membrane</keyword>
<accession>A0ABN2GKE0</accession>
<reference evidence="3 4" key="1">
    <citation type="journal article" date="2019" name="Int. J. Syst. Evol. Microbiol.">
        <title>The Global Catalogue of Microorganisms (GCM) 10K type strain sequencing project: providing services to taxonomists for standard genome sequencing and annotation.</title>
        <authorList>
            <consortium name="The Broad Institute Genomics Platform"/>
            <consortium name="The Broad Institute Genome Sequencing Center for Infectious Disease"/>
            <person name="Wu L."/>
            <person name="Ma J."/>
        </authorList>
    </citation>
    <scope>NUCLEOTIDE SEQUENCE [LARGE SCALE GENOMIC DNA]</scope>
    <source>
        <strain evidence="3 4">JCM 15575</strain>
    </source>
</reference>